<accession>A0ABW9A352</accession>
<proteinExistence type="predicted"/>
<dbReference type="Proteomes" id="UP001629246">
    <property type="component" value="Unassembled WGS sequence"/>
</dbReference>
<feature type="signal peptide" evidence="1">
    <location>
        <begin position="1"/>
        <end position="25"/>
    </location>
</feature>
<reference evidence="2 3" key="1">
    <citation type="journal article" date="2024" name="Chem. Sci.">
        <title>Discovery of megapolipeptins by genome mining of a Burkholderiales bacteria collection.</title>
        <authorList>
            <person name="Paulo B.S."/>
            <person name="Recchia M.J.J."/>
            <person name="Lee S."/>
            <person name="Fergusson C.H."/>
            <person name="Romanowski S.B."/>
            <person name="Hernandez A."/>
            <person name="Krull N."/>
            <person name="Liu D.Y."/>
            <person name="Cavanagh H."/>
            <person name="Bos A."/>
            <person name="Gray C.A."/>
            <person name="Murphy B.T."/>
            <person name="Linington R.G."/>
            <person name="Eustaquio A.S."/>
        </authorList>
    </citation>
    <scope>NUCLEOTIDE SEQUENCE [LARGE SCALE GENOMIC DNA]</scope>
    <source>
        <strain evidence="2 3">RL21-008-BIB-A</strain>
    </source>
</reference>
<keyword evidence="3" id="KW-1185">Reference proteome</keyword>
<evidence type="ECO:0000256" key="1">
    <source>
        <dbReference type="SAM" id="SignalP"/>
    </source>
</evidence>
<protein>
    <submittedName>
        <fullName evidence="2">Uncharacterized protein</fullName>
    </submittedName>
</protein>
<sequence>MRSHKKSLIVLGLLLNEIIAFPAHAQEDDPTKLEASRIRVFGQNGVFVKFYKNSSCAGGKALTVSGSFGSAFRSFVGASSNVSIGMPDTPNVENIAKRDGLLSKAYFREYTIVPGSPVTLTMAFQSNPSSNSYIYCKKFSATFIPEPGKDYEAALDIEPGLCIPRINEIVVRDDAVELSPVNVEAAAECS</sequence>
<comment type="caution">
    <text evidence="2">The sequence shown here is derived from an EMBL/GenBank/DDBJ whole genome shotgun (WGS) entry which is preliminary data.</text>
</comment>
<organism evidence="2 3">
    <name type="scientific">Herbaspirillum lusitanum</name>
    <dbReference type="NCBI Taxonomy" id="213312"/>
    <lineage>
        <taxon>Bacteria</taxon>
        <taxon>Pseudomonadati</taxon>
        <taxon>Pseudomonadota</taxon>
        <taxon>Betaproteobacteria</taxon>
        <taxon>Burkholderiales</taxon>
        <taxon>Oxalobacteraceae</taxon>
        <taxon>Herbaspirillum</taxon>
    </lineage>
</organism>
<keyword evidence="1" id="KW-0732">Signal</keyword>
<evidence type="ECO:0000313" key="3">
    <source>
        <dbReference type="Proteomes" id="UP001629246"/>
    </source>
</evidence>
<feature type="chain" id="PRO_5045734875" evidence="1">
    <location>
        <begin position="26"/>
        <end position="190"/>
    </location>
</feature>
<dbReference type="RefSeq" id="WP_408154323.1">
    <property type="nucleotide sequence ID" value="NZ_JAQQFM010000001.1"/>
</dbReference>
<gene>
    <name evidence="2" type="ORF">PQR62_02210</name>
</gene>
<dbReference type="EMBL" id="JAQQFM010000001">
    <property type="protein sequence ID" value="MFL9923063.1"/>
    <property type="molecule type" value="Genomic_DNA"/>
</dbReference>
<evidence type="ECO:0000313" key="2">
    <source>
        <dbReference type="EMBL" id="MFL9923063.1"/>
    </source>
</evidence>
<name>A0ABW9A352_9BURK</name>